<comment type="caution">
    <text evidence="2">The sequence shown here is derived from an EMBL/GenBank/DDBJ whole genome shotgun (WGS) entry which is preliminary data.</text>
</comment>
<protein>
    <submittedName>
        <fullName evidence="2">19443_t:CDS:1</fullName>
    </submittedName>
</protein>
<name>A0A9N9NUZ9_9GLOM</name>
<reference evidence="2" key="1">
    <citation type="submission" date="2021-06" db="EMBL/GenBank/DDBJ databases">
        <authorList>
            <person name="Kallberg Y."/>
            <person name="Tangrot J."/>
            <person name="Rosling A."/>
        </authorList>
    </citation>
    <scope>NUCLEOTIDE SEQUENCE</scope>
    <source>
        <strain evidence="2">IN212</strain>
    </source>
</reference>
<proteinExistence type="predicted"/>
<dbReference type="AlphaFoldDB" id="A0A9N9NUZ9"/>
<feature type="region of interest" description="Disordered" evidence="1">
    <location>
        <begin position="76"/>
        <end position="100"/>
    </location>
</feature>
<dbReference type="EMBL" id="CAJVPZ010041960">
    <property type="protein sequence ID" value="CAG8762798.1"/>
    <property type="molecule type" value="Genomic_DNA"/>
</dbReference>
<feature type="region of interest" description="Disordered" evidence="1">
    <location>
        <begin position="112"/>
        <end position="144"/>
    </location>
</feature>
<gene>
    <name evidence="2" type="ORF">RFULGI_LOCUS14442</name>
</gene>
<keyword evidence="3" id="KW-1185">Reference proteome</keyword>
<accession>A0A9N9NUZ9</accession>
<dbReference type="Proteomes" id="UP000789396">
    <property type="component" value="Unassembled WGS sequence"/>
</dbReference>
<evidence type="ECO:0000313" key="2">
    <source>
        <dbReference type="EMBL" id="CAG8762798.1"/>
    </source>
</evidence>
<feature type="compositionally biased region" description="Acidic residues" evidence="1">
    <location>
        <begin position="132"/>
        <end position="143"/>
    </location>
</feature>
<feature type="non-terminal residue" evidence="2">
    <location>
        <position position="1"/>
    </location>
</feature>
<evidence type="ECO:0000256" key="1">
    <source>
        <dbReference type="SAM" id="MobiDB-lite"/>
    </source>
</evidence>
<organism evidence="2 3">
    <name type="scientific">Racocetra fulgida</name>
    <dbReference type="NCBI Taxonomy" id="60492"/>
    <lineage>
        <taxon>Eukaryota</taxon>
        <taxon>Fungi</taxon>
        <taxon>Fungi incertae sedis</taxon>
        <taxon>Mucoromycota</taxon>
        <taxon>Glomeromycotina</taxon>
        <taxon>Glomeromycetes</taxon>
        <taxon>Diversisporales</taxon>
        <taxon>Gigasporaceae</taxon>
        <taxon>Racocetra</taxon>
    </lineage>
</organism>
<dbReference type="OrthoDB" id="10444909at2759"/>
<sequence>MYEPTTANWNYQQTAKVLEMMDEPMKNRSFYDPQDLECFLEILKDVSWDNNSDDDDEEDVIYLPSYIHLAQTVKRTKRKSPVAPRPRVLPPTSRVKKDPTSEIMDLYLAPEAEVSDSESDATLENNVPVSLEEADDGDNDDDDDRKTIVAEEETGKWKKIERLKSVDFRSLEDACNDWNRRVEKFKALMKEPGKLKKFNETHPKSCDQQNDTKRKAVVKISKLALEEIITVLDNEPKTKERIMALE</sequence>
<evidence type="ECO:0000313" key="3">
    <source>
        <dbReference type="Proteomes" id="UP000789396"/>
    </source>
</evidence>